<protein>
    <submittedName>
        <fullName evidence="3">Uncharacterized protein LOC117653801</fullName>
    </submittedName>
</protein>
<organism evidence="3">
    <name type="scientific">Thrips palmi</name>
    <name type="common">Melon thrips</name>
    <dbReference type="NCBI Taxonomy" id="161013"/>
    <lineage>
        <taxon>Eukaryota</taxon>
        <taxon>Metazoa</taxon>
        <taxon>Ecdysozoa</taxon>
        <taxon>Arthropoda</taxon>
        <taxon>Hexapoda</taxon>
        <taxon>Insecta</taxon>
        <taxon>Pterygota</taxon>
        <taxon>Neoptera</taxon>
        <taxon>Paraneoptera</taxon>
        <taxon>Thysanoptera</taxon>
        <taxon>Terebrantia</taxon>
        <taxon>Thripoidea</taxon>
        <taxon>Thripidae</taxon>
        <taxon>Thrips</taxon>
    </lineage>
</organism>
<name>A0A6P9AE08_THRPL</name>
<feature type="compositionally biased region" description="Low complexity" evidence="1">
    <location>
        <begin position="180"/>
        <end position="196"/>
    </location>
</feature>
<gene>
    <name evidence="3" type="primary">LOC117653801</name>
</gene>
<proteinExistence type="predicted"/>
<feature type="compositionally biased region" description="Low complexity" evidence="1">
    <location>
        <begin position="138"/>
        <end position="173"/>
    </location>
</feature>
<dbReference type="KEGG" id="tpal:117653801"/>
<accession>A0A6P9AE08</accession>
<evidence type="ECO:0000256" key="1">
    <source>
        <dbReference type="SAM" id="MobiDB-lite"/>
    </source>
</evidence>
<dbReference type="AlphaFoldDB" id="A0A6P9AE08"/>
<dbReference type="RefSeq" id="XP_034255599.1">
    <property type="nucleotide sequence ID" value="XM_034399708.1"/>
</dbReference>
<keyword evidence="2" id="KW-1185">Reference proteome</keyword>
<feature type="compositionally biased region" description="Basic residues" evidence="1">
    <location>
        <begin position="254"/>
        <end position="264"/>
    </location>
</feature>
<reference evidence="3" key="1">
    <citation type="submission" date="2025-08" db="UniProtKB">
        <authorList>
            <consortium name="RefSeq"/>
        </authorList>
    </citation>
    <scope>IDENTIFICATION</scope>
    <source>
        <tissue evidence="3">Total insect</tissue>
    </source>
</reference>
<sequence length="428" mass="47404">MDTFIVKFGPRIKKVEVALEEPFSFKYVLERAIRKLMECDPFMKNRASSGFFMTQYSEQSKLSIEIDDATKYWDIDPNLPIELMLFESINFEIPTRKTTEPAALPTTADPITPSVLSYMDKLGLVVHHDPALVTPSPTAVTRGAGTSTAAAAPKSTPAARAHNSRSSNTPSSSKTAVCDSSKPSTSNPSTSNPSTSGQILYSPQPSRKKKSRVAQSDDESDGEGEYLERVLQRREQNRAVLEQLVPSDAPKLRPATRKQGKKKGKENIEPRIMPSRAAKQKVPSANENQTGDDEEMEEQERISQEDTLINDGPIASHSGRKTVQVNVVGNFHKKKNHKLIGTVITKATPLPEFPKALKGSLERGIYNTRQMNAFLKSHVANISKDRKGQITKAEYKNLSVQVTNRFASMNFAHADTYRLKIKKSSATV</sequence>
<dbReference type="Proteomes" id="UP000515158">
    <property type="component" value="Unplaced"/>
</dbReference>
<dbReference type="InParanoid" id="A0A6P9AE08"/>
<feature type="region of interest" description="Disordered" evidence="1">
    <location>
        <begin position="132"/>
        <end position="224"/>
    </location>
</feature>
<evidence type="ECO:0000313" key="2">
    <source>
        <dbReference type="Proteomes" id="UP000515158"/>
    </source>
</evidence>
<dbReference type="GeneID" id="117653801"/>
<feature type="region of interest" description="Disordered" evidence="1">
    <location>
        <begin position="241"/>
        <end position="303"/>
    </location>
</feature>
<evidence type="ECO:0000313" key="3">
    <source>
        <dbReference type="RefSeq" id="XP_034255599.1"/>
    </source>
</evidence>